<dbReference type="InterPro" id="IPR022271">
    <property type="entry name" value="Lipocalin_ApoD"/>
</dbReference>
<evidence type="ECO:0000259" key="3">
    <source>
        <dbReference type="Pfam" id="PF08212"/>
    </source>
</evidence>
<dbReference type="PATRIC" id="fig|1440762.4.peg.1801"/>
<dbReference type="InterPro" id="IPR012674">
    <property type="entry name" value="Calycin"/>
</dbReference>
<comment type="subunit">
    <text evidence="2">Homodimer.</text>
</comment>
<dbReference type="RefSeq" id="WP_046972017.1">
    <property type="nucleotide sequence ID" value="NZ_JPLA01000028.1"/>
</dbReference>
<keyword evidence="2" id="KW-0998">Cell outer membrane</keyword>
<feature type="chain" id="PRO_5013433826" description="Outer membrane lipoprotein Blc" evidence="2">
    <location>
        <begin position="23"/>
        <end position="180"/>
    </location>
</feature>
<keyword evidence="2" id="KW-0472">Membrane</keyword>
<evidence type="ECO:0000313" key="4">
    <source>
        <dbReference type="EMBL" id="KLD63394.1"/>
    </source>
</evidence>
<feature type="domain" description="Lipocalin/cytosolic fatty-acid binding" evidence="3">
    <location>
        <begin position="33"/>
        <end position="175"/>
    </location>
</feature>
<protein>
    <recommendedName>
        <fullName evidence="2">Outer membrane lipoprotein Blc</fullName>
    </recommendedName>
</protein>
<dbReference type="PROSITE" id="PS00213">
    <property type="entry name" value="LIPOCALIN"/>
    <property type="match status" value="1"/>
</dbReference>
<dbReference type="GO" id="GO:0009279">
    <property type="term" value="C:cell outer membrane"/>
    <property type="evidence" value="ECO:0007669"/>
    <property type="project" value="UniProtKB-SubCell"/>
</dbReference>
<dbReference type="Proteomes" id="UP000035481">
    <property type="component" value="Unassembled WGS sequence"/>
</dbReference>
<keyword evidence="2" id="KW-0449">Lipoprotein</keyword>
<gene>
    <name evidence="4" type="ORF">Y882_11505</name>
</gene>
<comment type="similarity">
    <text evidence="1 2">Belongs to the calycin superfamily. Lipocalin family.</text>
</comment>
<evidence type="ECO:0000256" key="1">
    <source>
        <dbReference type="ARBA" id="ARBA00006889"/>
    </source>
</evidence>
<evidence type="ECO:0000313" key="5">
    <source>
        <dbReference type="Proteomes" id="UP000035481"/>
    </source>
</evidence>
<dbReference type="CDD" id="cd19438">
    <property type="entry name" value="lipocalin_Blc-like"/>
    <property type="match status" value="1"/>
</dbReference>
<dbReference type="PIRSF" id="PIRSF036893">
    <property type="entry name" value="Lipocalin_ApoD"/>
    <property type="match status" value="1"/>
</dbReference>
<dbReference type="InterPro" id="IPR047202">
    <property type="entry name" value="Lipocalin_Blc-like_dom"/>
</dbReference>
<dbReference type="InterPro" id="IPR000566">
    <property type="entry name" value="Lipocln_cytosolic_FA-bd_dom"/>
</dbReference>
<dbReference type="PANTHER" id="PTHR10612">
    <property type="entry name" value="APOLIPOPROTEIN D"/>
    <property type="match status" value="1"/>
</dbReference>
<organism evidence="4 5">
    <name type="scientific">Dyella japonica DSM 16301</name>
    <dbReference type="NCBI Taxonomy" id="1440762"/>
    <lineage>
        <taxon>Bacteria</taxon>
        <taxon>Pseudomonadati</taxon>
        <taxon>Pseudomonadota</taxon>
        <taxon>Gammaproteobacteria</taxon>
        <taxon>Lysobacterales</taxon>
        <taxon>Rhodanobacteraceae</taxon>
        <taxon>Dyella</taxon>
    </lineage>
</organism>
<dbReference type="GO" id="GO:0008289">
    <property type="term" value="F:lipid binding"/>
    <property type="evidence" value="ECO:0007669"/>
    <property type="project" value="UniProtKB-UniRule"/>
</dbReference>
<dbReference type="EMBL" id="JPLA01000028">
    <property type="protein sequence ID" value="KLD63394.1"/>
    <property type="molecule type" value="Genomic_DNA"/>
</dbReference>
<feature type="signal peptide" evidence="2">
    <location>
        <begin position="1"/>
        <end position="22"/>
    </location>
</feature>
<sequence length="180" mass="20644">MRVPRIFVMALMAMLALPAARAQQLANAPVQQLDLKRYLGEWHEIAHLPMFFQRQCVDTISAAYRSLPDGQVSVHNACRTRDGQMDASDGVARTTPVAGALKVRFAPSWLAWVPWVWADYWVLEVDPEYRWALVGSPSRNYLWVLSRDAHMQRSQFEALRHRAQLRGYPIERLVMSAPLD</sequence>
<dbReference type="OrthoDB" id="9793905at2"/>
<dbReference type="PRINTS" id="PR01171">
    <property type="entry name" value="BCTLIPOCALIN"/>
</dbReference>
<evidence type="ECO:0000256" key="2">
    <source>
        <dbReference type="PIRNR" id="PIRNR036893"/>
    </source>
</evidence>
<comment type="caution">
    <text evidence="4">The sequence shown here is derived from an EMBL/GenBank/DDBJ whole genome shotgun (WGS) entry which is preliminary data.</text>
</comment>
<proteinExistence type="inferred from homology"/>
<dbReference type="GO" id="GO:0006950">
    <property type="term" value="P:response to stress"/>
    <property type="evidence" value="ECO:0007669"/>
    <property type="project" value="UniProtKB-ARBA"/>
</dbReference>
<dbReference type="PANTHER" id="PTHR10612:SF34">
    <property type="entry name" value="APOLIPOPROTEIN D"/>
    <property type="match status" value="1"/>
</dbReference>
<comment type="function">
    <text evidence="2">Involved in the storage or transport of lipids necessary for membrane maintenance under stressful conditions. Displays a binding preference for lysophospholipids.</text>
</comment>
<reference evidence="4 5" key="1">
    <citation type="journal article" date="2015" name="Antonie Van Leeuwenhoek">
        <title>A phylogenomic and molecular marker based taxonomic framework for the order Xanthomonadales: proposal to transfer the families Algiphilaceae and Solimonadaceae to the order Nevskiales ord. nov. and to create a new family within the order Xanthomonadales, the family Rhodanobacteraceae fam. nov., containing the genus Rhodanobacter and its closest relatives.</title>
        <authorList>
            <person name="Naushad S."/>
            <person name="Adeolu M."/>
            <person name="Wong S."/>
            <person name="Sohail M."/>
            <person name="Schellhorn H.E."/>
            <person name="Gupta R.S."/>
        </authorList>
    </citation>
    <scope>NUCLEOTIDE SEQUENCE [LARGE SCALE GENOMIC DNA]</scope>
    <source>
        <strain evidence="4 5">DSM 16301</strain>
    </source>
</reference>
<accession>A0A0G9H2G5</accession>
<dbReference type="Gene3D" id="2.40.128.20">
    <property type="match status" value="1"/>
</dbReference>
<name>A0A0G9H2G5_9GAMM</name>
<dbReference type="SUPFAM" id="SSF50814">
    <property type="entry name" value="Lipocalins"/>
    <property type="match status" value="1"/>
</dbReference>
<dbReference type="AlphaFoldDB" id="A0A0G9H2G5"/>
<dbReference type="InterPro" id="IPR022272">
    <property type="entry name" value="Lipocalin_CS"/>
</dbReference>
<comment type="subcellular location">
    <subcellularLocation>
        <location evidence="2">Cell outer membrane</location>
    </subcellularLocation>
</comment>
<dbReference type="InterPro" id="IPR002446">
    <property type="entry name" value="Lipocalin_bac"/>
</dbReference>
<dbReference type="Pfam" id="PF08212">
    <property type="entry name" value="Lipocalin_2"/>
    <property type="match status" value="1"/>
</dbReference>
<keyword evidence="2" id="KW-0732">Signal</keyword>
<keyword evidence="2" id="KW-0446">Lipid-binding</keyword>